<accession>A0ABW2J029</accession>
<sequence length="206" mass="22802">MNPIPHLPGSLHKRLREATQASHLGVERHPLLAALLHPELDQHAYIRVLQAFRSFYQACEPGLTYGLIAGTVAGSVQYRYQPRSQLLAEHLHDLNANGFALAVEPDVLGSSVLQAPEHILGWLYVLEGANQGGRVIAPRVSRALGLNETFGARYFHLYTRNNWRLFQTLMKTCQGSYGHSKVVDGAIAAFENLLVRLNAGSTTERV</sequence>
<dbReference type="InterPro" id="IPR016053">
    <property type="entry name" value="Haem_Oase-like"/>
</dbReference>
<keyword evidence="2" id="KW-1185">Reference proteome</keyword>
<dbReference type="EMBL" id="JBHTBD010000017">
    <property type="protein sequence ID" value="MFC7296707.1"/>
    <property type="molecule type" value="Genomic_DNA"/>
</dbReference>
<gene>
    <name evidence="1" type="ORF">ACFQQA_18510</name>
</gene>
<dbReference type="Gene3D" id="1.20.910.10">
    <property type="entry name" value="Heme oxygenase-like"/>
    <property type="match status" value="1"/>
</dbReference>
<dbReference type="CDD" id="cd19166">
    <property type="entry name" value="HemeO-bac"/>
    <property type="match status" value="1"/>
</dbReference>
<evidence type="ECO:0000313" key="1">
    <source>
        <dbReference type="EMBL" id="MFC7296707.1"/>
    </source>
</evidence>
<proteinExistence type="predicted"/>
<comment type="caution">
    <text evidence="1">The sequence shown here is derived from an EMBL/GenBank/DDBJ whole genome shotgun (WGS) entry which is preliminary data.</text>
</comment>
<dbReference type="Pfam" id="PF01126">
    <property type="entry name" value="Heme_oxygenase"/>
    <property type="match status" value="1"/>
</dbReference>
<protein>
    <submittedName>
        <fullName evidence="1">Biliverdin-producing heme oxygenase</fullName>
    </submittedName>
</protein>
<organism evidence="1 2">
    <name type="scientific">Marinobacter aromaticivorans</name>
    <dbReference type="NCBI Taxonomy" id="1494078"/>
    <lineage>
        <taxon>Bacteria</taxon>
        <taxon>Pseudomonadati</taxon>
        <taxon>Pseudomonadota</taxon>
        <taxon>Gammaproteobacteria</taxon>
        <taxon>Pseudomonadales</taxon>
        <taxon>Marinobacteraceae</taxon>
        <taxon>Marinobacter</taxon>
    </lineage>
</organism>
<name>A0ABW2J029_9GAMM</name>
<dbReference type="Proteomes" id="UP001596506">
    <property type="component" value="Unassembled WGS sequence"/>
</dbReference>
<dbReference type="SUPFAM" id="SSF48613">
    <property type="entry name" value="Heme oxygenase-like"/>
    <property type="match status" value="1"/>
</dbReference>
<dbReference type="RefSeq" id="WP_100690145.1">
    <property type="nucleotide sequence ID" value="NZ_JBHTBD010000017.1"/>
</dbReference>
<evidence type="ECO:0000313" key="2">
    <source>
        <dbReference type="Proteomes" id="UP001596506"/>
    </source>
</evidence>
<reference evidence="2" key="1">
    <citation type="journal article" date="2019" name="Int. J. Syst. Evol. Microbiol.">
        <title>The Global Catalogue of Microorganisms (GCM) 10K type strain sequencing project: providing services to taxonomists for standard genome sequencing and annotation.</title>
        <authorList>
            <consortium name="The Broad Institute Genomics Platform"/>
            <consortium name="The Broad Institute Genome Sequencing Center for Infectious Disease"/>
            <person name="Wu L."/>
            <person name="Ma J."/>
        </authorList>
    </citation>
    <scope>NUCLEOTIDE SEQUENCE [LARGE SCALE GENOMIC DNA]</scope>
    <source>
        <strain evidence="2">CCUG 60559</strain>
    </source>
</reference>
<dbReference type="InterPro" id="IPR016084">
    <property type="entry name" value="Haem_Oase-like_multi-hlx"/>
</dbReference>